<evidence type="ECO:0000313" key="2">
    <source>
        <dbReference type="Proteomes" id="UP000306630"/>
    </source>
</evidence>
<evidence type="ECO:0000313" key="1">
    <source>
        <dbReference type="EMBL" id="TGY73747.1"/>
    </source>
</evidence>
<dbReference type="Gene3D" id="2.60.120.1350">
    <property type="entry name" value="Protein of unknown function DUF4465"/>
    <property type="match status" value="1"/>
</dbReference>
<name>A0A4S2FWE8_9BACT</name>
<protein>
    <submittedName>
        <fullName evidence="1">DUF4465 domain-containing protein</fullName>
    </submittedName>
</protein>
<dbReference type="InterPro" id="IPR027828">
    <property type="entry name" value="DUF4465"/>
</dbReference>
<sequence length="352" mass="38464">MYACMNGIIHYYLIITNMNRIIISIFTLAGALTLNAQSDIVVLDLTKATTTLNFDAENGAWTGTYDDDAESIDSQCFSFVHNSMGDYNTWWGFTASNSANNVRQDDTLKFQFSNMAKGGIVLNEDGTVKTDENDMPVVSAEVPYMVAYASSAFAKHPADMAFNDGKAYEAVGVYVNLNSYPYYCIEYGDSYARAFHNGDKFTLTIHGIAPDESERTVDTELASYTNGDLTINRGWKYVDLSSLGIVNQIYFSLKTTDVGQWGDNTPTYFCLDKLMVKPVSTSGISTVNANDANISYDRANKTVSIGNASFASVYNTAGQCVMSSENSSFDISSLSAGIYVIKAGNSSLKIVK</sequence>
<dbReference type="EMBL" id="SRYD01000030">
    <property type="protein sequence ID" value="TGY73747.1"/>
    <property type="molecule type" value="Genomic_DNA"/>
</dbReference>
<dbReference type="Pfam" id="PF14717">
    <property type="entry name" value="DUF4465"/>
    <property type="match status" value="1"/>
</dbReference>
<dbReference type="NCBIfam" id="TIGR04183">
    <property type="entry name" value="Por_Secre_tail"/>
    <property type="match status" value="1"/>
</dbReference>
<gene>
    <name evidence="1" type="ORF">E5333_08580</name>
</gene>
<reference evidence="1 2" key="1">
    <citation type="submission" date="2019-04" db="EMBL/GenBank/DDBJ databases">
        <title>Microbes associate with the intestines of laboratory mice.</title>
        <authorList>
            <person name="Navarre W."/>
            <person name="Wong E."/>
            <person name="Huang K."/>
            <person name="Tropini C."/>
            <person name="Ng K."/>
            <person name="Yu B."/>
        </authorList>
    </citation>
    <scope>NUCLEOTIDE SEQUENCE [LARGE SCALE GENOMIC DNA]</scope>
    <source>
        <strain evidence="1 2">NM06_A21</strain>
    </source>
</reference>
<dbReference type="AlphaFoldDB" id="A0A4S2FWE8"/>
<comment type="caution">
    <text evidence="1">The sequence shown here is derived from an EMBL/GenBank/DDBJ whole genome shotgun (WGS) entry which is preliminary data.</text>
</comment>
<dbReference type="InterPro" id="IPR026444">
    <property type="entry name" value="Secre_tail"/>
</dbReference>
<accession>A0A4S2FWE8</accession>
<organism evidence="1 2">
    <name type="scientific">Muribaculum intestinale</name>
    <dbReference type="NCBI Taxonomy" id="1796646"/>
    <lineage>
        <taxon>Bacteria</taxon>
        <taxon>Pseudomonadati</taxon>
        <taxon>Bacteroidota</taxon>
        <taxon>Bacteroidia</taxon>
        <taxon>Bacteroidales</taxon>
        <taxon>Muribaculaceae</taxon>
        <taxon>Muribaculum</taxon>
    </lineage>
</organism>
<proteinExistence type="predicted"/>
<dbReference type="Proteomes" id="UP000306630">
    <property type="component" value="Unassembled WGS sequence"/>
</dbReference>